<dbReference type="InterPro" id="IPR006660">
    <property type="entry name" value="Arsenate_reductase-like"/>
</dbReference>
<dbReference type="GO" id="GO:0008794">
    <property type="term" value="F:arsenate reductase (glutaredoxin) activity"/>
    <property type="evidence" value="ECO:0007669"/>
    <property type="project" value="UniProtKB-UniRule"/>
</dbReference>
<dbReference type="AlphaFoldDB" id="C6X6R5"/>
<keyword evidence="3 7" id="KW-0560">Oxidoreductase</keyword>
<reference evidence="9" key="1">
    <citation type="submission" date="2009-07" db="EMBL/GenBank/DDBJ databases">
        <title>Complete sequence of chromosome of Methylovorus sp. SIP3-4.</title>
        <authorList>
            <person name="Lucas S."/>
            <person name="Copeland A."/>
            <person name="Lapidus A."/>
            <person name="Glavina del Rio T."/>
            <person name="Tice H."/>
            <person name="Bruce D."/>
            <person name="Goodwin L."/>
            <person name="Pitluck S."/>
            <person name="Clum A."/>
            <person name="Larimer F."/>
            <person name="Land M."/>
            <person name="Hauser L."/>
            <person name="Kyrpides N."/>
            <person name="Mikhailova N."/>
            <person name="Kayluzhnaya M."/>
            <person name="Chistoserdova L."/>
        </authorList>
    </citation>
    <scope>NUCLEOTIDE SEQUENCE [LARGE SCALE GENOMIC DNA]</scope>
    <source>
        <strain evidence="9">SIP3-4</strain>
    </source>
</reference>
<evidence type="ECO:0000256" key="3">
    <source>
        <dbReference type="ARBA" id="ARBA00023002"/>
    </source>
</evidence>
<keyword evidence="2" id="KW-0059">Arsenical resistance</keyword>
<dbReference type="SUPFAM" id="SSF52833">
    <property type="entry name" value="Thioredoxin-like"/>
    <property type="match status" value="1"/>
</dbReference>
<dbReference type="OrthoDB" id="9790554at2"/>
<dbReference type="InterPro" id="IPR006659">
    <property type="entry name" value="Arsenate_reductase"/>
</dbReference>
<dbReference type="eggNOG" id="COG1393">
    <property type="taxonomic scope" value="Bacteria"/>
</dbReference>
<dbReference type="Gene3D" id="3.40.30.10">
    <property type="entry name" value="Glutaredoxin"/>
    <property type="match status" value="1"/>
</dbReference>
<comment type="catalytic activity">
    <reaction evidence="7">
        <text>[glutaredoxin]-dithiol + arsenate + glutathione + H(+) = glutathionyl-S-S-[glutaredoxin] + arsenite + H2O</text>
        <dbReference type="Rhea" id="RHEA:22016"/>
        <dbReference type="Rhea" id="RHEA-COMP:10729"/>
        <dbReference type="Rhea" id="RHEA-COMP:17668"/>
        <dbReference type="ChEBI" id="CHEBI:15377"/>
        <dbReference type="ChEBI" id="CHEBI:15378"/>
        <dbReference type="ChEBI" id="CHEBI:29242"/>
        <dbReference type="ChEBI" id="CHEBI:29950"/>
        <dbReference type="ChEBI" id="CHEBI:48597"/>
        <dbReference type="ChEBI" id="CHEBI:57925"/>
        <dbReference type="ChEBI" id="CHEBI:146199"/>
        <dbReference type="EC" id="1.20.4.1"/>
    </reaction>
</comment>
<dbReference type="InterPro" id="IPR036249">
    <property type="entry name" value="Thioredoxin-like_sf"/>
</dbReference>
<evidence type="ECO:0000313" key="8">
    <source>
        <dbReference type="EMBL" id="ACT51058.1"/>
    </source>
</evidence>
<evidence type="ECO:0000256" key="1">
    <source>
        <dbReference type="ARBA" id="ARBA00007198"/>
    </source>
</evidence>
<dbReference type="HOGENOM" id="CLU_116644_0_0_4"/>
<dbReference type="EC" id="1.20.4.1" evidence="4 7"/>
<dbReference type="NCBIfam" id="TIGR00014">
    <property type="entry name" value="arsC"/>
    <property type="match status" value="1"/>
</dbReference>
<keyword evidence="9" id="KW-1185">Reference proteome</keyword>
<evidence type="ECO:0000256" key="4">
    <source>
        <dbReference type="ARBA" id="ARBA00038969"/>
    </source>
</evidence>
<dbReference type="PANTHER" id="PTHR30041">
    <property type="entry name" value="ARSENATE REDUCTASE"/>
    <property type="match status" value="1"/>
</dbReference>
<dbReference type="RefSeq" id="WP_015830442.1">
    <property type="nucleotide sequence ID" value="NC_012969.1"/>
</dbReference>
<organism evidence="8 9">
    <name type="scientific">Methylovorus glucosotrophus (strain SIP3-4)</name>
    <dbReference type="NCBI Taxonomy" id="582744"/>
    <lineage>
        <taxon>Bacteria</taxon>
        <taxon>Pseudomonadati</taxon>
        <taxon>Pseudomonadota</taxon>
        <taxon>Betaproteobacteria</taxon>
        <taxon>Nitrosomonadales</taxon>
        <taxon>Methylophilaceae</taxon>
        <taxon>Methylovorus</taxon>
    </lineage>
</organism>
<reference evidence="8 9" key="2">
    <citation type="journal article" date="2011" name="J. Bacteriol.">
        <title>Genomes of three methylotrophs from a single niche uncover genetic and metabolic divergence of Methylophilaceae.</title>
        <authorList>
            <person name="Lapidus A."/>
            <person name="Clum A."/>
            <person name="Labutti K."/>
            <person name="Kaluzhnaya M.G."/>
            <person name="Lim S."/>
            <person name="Beck D.A."/>
            <person name="Glavina Del Rio T."/>
            <person name="Nolan M."/>
            <person name="Mavromatis K."/>
            <person name="Huntemann M."/>
            <person name="Lucas S."/>
            <person name="Lidstrom M.E."/>
            <person name="Ivanova N."/>
            <person name="Chistoserdova L."/>
        </authorList>
    </citation>
    <scope>NUCLEOTIDE SEQUENCE [LARGE SCALE GENOMIC DNA]</scope>
    <source>
        <strain evidence="8 9">SIP3-4</strain>
    </source>
</reference>
<evidence type="ECO:0000256" key="7">
    <source>
        <dbReference type="RuleBase" id="RU362029"/>
    </source>
</evidence>
<dbReference type="KEGG" id="mei:Msip34_1815"/>
<protein>
    <recommendedName>
        <fullName evidence="5 7">Arsenate reductase</fullName>
        <ecNumber evidence="4 7">1.20.4.1</ecNumber>
    </recommendedName>
</protein>
<evidence type="ECO:0000313" key="9">
    <source>
        <dbReference type="Proteomes" id="UP000002743"/>
    </source>
</evidence>
<dbReference type="GO" id="GO:0046685">
    <property type="term" value="P:response to arsenic-containing substance"/>
    <property type="evidence" value="ECO:0007669"/>
    <property type="project" value="UniProtKB-KW"/>
</dbReference>
<dbReference type="EMBL" id="CP001674">
    <property type="protein sequence ID" value="ACT51058.1"/>
    <property type="molecule type" value="Genomic_DNA"/>
</dbReference>
<gene>
    <name evidence="8" type="ordered locus">Msip34_1815</name>
</gene>
<comment type="similarity">
    <text evidence="1 6 7">Belongs to the ArsC family.</text>
</comment>
<evidence type="ECO:0000256" key="2">
    <source>
        <dbReference type="ARBA" id="ARBA00022849"/>
    </source>
</evidence>
<dbReference type="PANTHER" id="PTHR30041:SF5">
    <property type="entry name" value="ARSENATE REDUCTASE-RELATED"/>
    <property type="match status" value="1"/>
</dbReference>
<evidence type="ECO:0000256" key="5">
    <source>
        <dbReference type="ARBA" id="ARBA00039879"/>
    </source>
</evidence>
<dbReference type="Proteomes" id="UP000002743">
    <property type="component" value="Chromosome"/>
</dbReference>
<dbReference type="PROSITE" id="PS51353">
    <property type="entry name" value="ARSC"/>
    <property type="match status" value="1"/>
</dbReference>
<dbReference type="STRING" id="582744.Msip34_1815"/>
<sequence>MTDIIIYHNPRCSKSRETLELILQRGEKPTIIEYLKTPPDRLTLEKLLRDARLEARDLLRSNEDVYQKLDLGNPDLSDEKLLDAMESHPELINRPIVITPRGTRLCRPAEKVLDIL</sequence>
<name>C6X6R5_METGS</name>
<dbReference type="Pfam" id="PF03960">
    <property type="entry name" value="ArsC"/>
    <property type="match status" value="1"/>
</dbReference>
<dbReference type="CDD" id="cd03034">
    <property type="entry name" value="ArsC_ArsC"/>
    <property type="match status" value="1"/>
</dbReference>
<accession>C6X6R5</accession>
<evidence type="ECO:0000256" key="6">
    <source>
        <dbReference type="PROSITE-ProRule" id="PRU01282"/>
    </source>
</evidence>
<proteinExistence type="inferred from homology"/>